<evidence type="ECO:0000313" key="2">
    <source>
        <dbReference type="EMBL" id="KAL3692871.1"/>
    </source>
</evidence>
<gene>
    <name evidence="2" type="ORF">R1sor_006522</name>
</gene>
<comment type="caution">
    <text evidence="2">The sequence shown here is derived from an EMBL/GenBank/DDBJ whole genome shotgun (WGS) entry which is preliminary data.</text>
</comment>
<feature type="compositionally biased region" description="Basic and acidic residues" evidence="1">
    <location>
        <begin position="398"/>
        <end position="408"/>
    </location>
</feature>
<feature type="compositionally biased region" description="Acidic residues" evidence="1">
    <location>
        <begin position="430"/>
        <end position="441"/>
    </location>
</feature>
<feature type="compositionally biased region" description="Basic and acidic residues" evidence="1">
    <location>
        <begin position="227"/>
        <end position="239"/>
    </location>
</feature>
<accession>A0ABD3HPX5</accession>
<dbReference type="Proteomes" id="UP001633002">
    <property type="component" value="Unassembled WGS sequence"/>
</dbReference>
<evidence type="ECO:0000256" key="1">
    <source>
        <dbReference type="SAM" id="MobiDB-lite"/>
    </source>
</evidence>
<keyword evidence="3" id="KW-1185">Reference proteome</keyword>
<proteinExistence type="predicted"/>
<name>A0ABD3HPX5_9MARC</name>
<feature type="compositionally biased region" description="Basic and acidic residues" evidence="1">
    <location>
        <begin position="248"/>
        <end position="282"/>
    </location>
</feature>
<sequence>MDMGESKVRYELDGVVTRFLMLGELTALNTSQKSFSTTQVSEHLGRVGIIPKNWTELELDWYLPRVELATFRKLFKGKETLDGPFKCISGDSKLVLLEDCEGQQFEHPKFFTRKEGGKKLYRSTAAWVWSSRCLCENRNESLSALPVTCFSGEVFGLLFCLKCGAGTGIHDHPECSQDHPVNNISEEESQEYTKIEEVLSQNVCLCEEPFDSNHVCFCGYKPGTEHEGGSESQEVHAQREGQGSVQGRDSRREHEATETARTEEENTKDDAPESQEGYKNRLELTPNNIMGCALQYRKYRAQKPLSISFRGCLRQMLSTGKYIPAFKWLSMPAMSRLRAELMWKSCIAHELVSIRDVDNIFFGTTDSPRYFEENNKPLLFMPNVEPTEEDADLPQQEVHGEQKRENNVPEKTFVTGKAGSQGTAVKEEPTSDPDPDDSEEDLDVVELEDVAPAGTDLQQLLSDLLFAGFNVATKRTREDEGTSKPDEDRQSNVVDLQDLLAEPEMGHLLGDLLFAGYTVAKKGTTVAKDQKKEDFVLAYILLCRSSAAGGTCRTCRRGSKPITAYLQYMLRRISFAA</sequence>
<feature type="region of interest" description="Disordered" evidence="1">
    <location>
        <begin position="227"/>
        <end position="282"/>
    </location>
</feature>
<dbReference type="EMBL" id="JBJQOH010000003">
    <property type="protein sequence ID" value="KAL3692871.1"/>
    <property type="molecule type" value="Genomic_DNA"/>
</dbReference>
<reference evidence="2 3" key="1">
    <citation type="submission" date="2024-09" db="EMBL/GenBank/DDBJ databases">
        <title>Chromosome-scale assembly of Riccia sorocarpa.</title>
        <authorList>
            <person name="Paukszto L."/>
        </authorList>
    </citation>
    <scope>NUCLEOTIDE SEQUENCE [LARGE SCALE GENOMIC DNA]</scope>
    <source>
        <strain evidence="2">LP-2024</strain>
        <tissue evidence="2">Aerial parts of the thallus</tissue>
    </source>
</reference>
<dbReference type="AlphaFoldDB" id="A0ABD3HPX5"/>
<evidence type="ECO:0000313" key="3">
    <source>
        <dbReference type="Proteomes" id="UP001633002"/>
    </source>
</evidence>
<organism evidence="2 3">
    <name type="scientific">Riccia sorocarpa</name>
    <dbReference type="NCBI Taxonomy" id="122646"/>
    <lineage>
        <taxon>Eukaryota</taxon>
        <taxon>Viridiplantae</taxon>
        <taxon>Streptophyta</taxon>
        <taxon>Embryophyta</taxon>
        <taxon>Marchantiophyta</taxon>
        <taxon>Marchantiopsida</taxon>
        <taxon>Marchantiidae</taxon>
        <taxon>Marchantiales</taxon>
        <taxon>Ricciaceae</taxon>
        <taxon>Riccia</taxon>
    </lineage>
</organism>
<feature type="region of interest" description="Disordered" evidence="1">
    <location>
        <begin position="388"/>
        <end position="441"/>
    </location>
</feature>
<protein>
    <submittedName>
        <fullName evidence="2">Uncharacterized protein</fullName>
    </submittedName>
</protein>